<gene>
    <name evidence="1" type="ORF">NK662_06800</name>
</gene>
<protein>
    <submittedName>
        <fullName evidence="1">Spore germination protein</fullName>
    </submittedName>
</protein>
<dbReference type="PANTHER" id="PTHR37808">
    <property type="entry name" value="SPORE GERMINATION PROTEIN-LIKE PROTEIN YDZR-RELATED"/>
    <property type="match status" value="1"/>
</dbReference>
<keyword evidence="2" id="KW-1185">Reference proteome</keyword>
<sequence length="73" mass="7739">MPAVVGSVTIVNIGSSGVFHIGDVFAIRPISQARTFAGAGSFNVGEVVSVYNYQNTTSVNDNDVVDQPIFNNY</sequence>
<reference evidence="1" key="1">
    <citation type="submission" date="2022-07" db="EMBL/GenBank/DDBJ databases">
        <authorList>
            <person name="Li W.-J."/>
            <person name="Deng Q.-Q."/>
        </authorList>
    </citation>
    <scope>NUCLEOTIDE SEQUENCE</scope>
    <source>
        <strain evidence="1">SYSU M60031</strain>
    </source>
</reference>
<dbReference type="InterPro" id="IPR019618">
    <property type="entry name" value="Spore_germination_GerPA"/>
</dbReference>
<organism evidence="1 2">
    <name type="scientific">Ectobacillus ponti</name>
    <dbReference type="NCBI Taxonomy" id="2961894"/>
    <lineage>
        <taxon>Bacteria</taxon>
        <taxon>Bacillati</taxon>
        <taxon>Bacillota</taxon>
        <taxon>Bacilli</taxon>
        <taxon>Bacillales</taxon>
        <taxon>Bacillaceae</taxon>
        <taxon>Ectobacillus</taxon>
    </lineage>
</organism>
<proteinExistence type="predicted"/>
<dbReference type="Pfam" id="PF10676">
    <property type="entry name" value="gerPA"/>
    <property type="match status" value="1"/>
</dbReference>
<name>A0AA42BNZ9_9BACI</name>
<dbReference type="EMBL" id="JANCLT010000003">
    <property type="protein sequence ID" value="MCP8968247.1"/>
    <property type="molecule type" value="Genomic_DNA"/>
</dbReference>
<evidence type="ECO:0000313" key="2">
    <source>
        <dbReference type="Proteomes" id="UP001156102"/>
    </source>
</evidence>
<dbReference type="RefSeq" id="WP_254758165.1">
    <property type="nucleotide sequence ID" value="NZ_JANCLT010000003.1"/>
</dbReference>
<accession>A0AA42BNZ9</accession>
<dbReference type="AlphaFoldDB" id="A0AA42BNZ9"/>
<comment type="caution">
    <text evidence="1">The sequence shown here is derived from an EMBL/GenBank/DDBJ whole genome shotgun (WGS) entry which is preliminary data.</text>
</comment>
<evidence type="ECO:0000313" key="1">
    <source>
        <dbReference type="EMBL" id="MCP8968247.1"/>
    </source>
</evidence>
<dbReference type="Proteomes" id="UP001156102">
    <property type="component" value="Unassembled WGS sequence"/>
</dbReference>
<dbReference type="PANTHER" id="PTHR37808:SF3">
    <property type="entry name" value="SPORE GERMINATION PROTEIN GERPA-RELATED"/>
    <property type="match status" value="1"/>
</dbReference>